<keyword evidence="2 5" id="KW-0812">Transmembrane</keyword>
<accession>A0A840MJ04</accession>
<dbReference type="GO" id="GO:0016020">
    <property type="term" value="C:membrane"/>
    <property type="evidence" value="ECO:0007669"/>
    <property type="project" value="UniProtKB-SubCell"/>
</dbReference>
<reference evidence="7 8" key="1">
    <citation type="submission" date="2020-08" db="EMBL/GenBank/DDBJ databases">
        <title>Genomic Encyclopedia of Type Strains, Phase IV (KMG-IV): sequencing the most valuable type-strain genomes for metagenomic binning, comparative biology and taxonomic classification.</title>
        <authorList>
            <person name="Goeker M."/>
        </authorList>
    </citation>
    <scope>NUCLEOTIDE SEQUENCE [LARGE SCALE GENOMIC DNA]</scope>
    <source>
        <strain evidence="7 8">DSM 27165</strain>
    </source>
</reference>
<feature type="transmembrane region" description="Helical" evidence="5">
    <location>
        <begin position="257"/>
        <end position="279"/>
    </location>
</feature>
<name>A0A840MJ04_9PROT</name>
<evidence type="ECO:0000313" key="8">
    <source>
        <dbReference type="Proteomes" id="UP000575898"/>
    </source>
</evidence>
<dbReference type="GO" id="GO:0140359">
    <property type="term" value="F:ABC-type transporter activity"/>
    <property type="evidence" value="ECO:0007669"/>
    <property type="project" value="InterPro"/>
</dbReference>
<dbReference type="EMBL" id="JACHHY010000001">
    <property type="protein sequence ID" value="MBB5016747.1"/>
    <property type="molecule type" value="Genomic_DNA"/>
</dbReference>
<evidence type="ECO:0000256" key="3">
    <source>
        <dbReference type="ARBA" id="ARBA00022989"/>
    </source>
</evidence>
<feature type="transmembrane region" description="Helical" evidence="5">
    <location>
        <begin position="178"/>
        <end position="201"/>
    </location>
</feature>
<evidence type="ECO:0000256" key="2">
    <source>
        <dbReference type="ARBA" id="ARBA00022692"/>
    </source>
</evidence>
<dbReference type="PANTHER" id="PTHR43027:SF2">
    <property type="entry name" value="TRANSPORT PERMEASE PROTEIN"/>
    <property type="match status" value="1"/>
</dbReference>
<feature type="transmembrane region" description="Helical" evidence="5">
    <location>
        <begin position="222"/>
        <end position="245"/>
    </location>
</feature>
<evidence type="ECO:0000256" key="1">
    <source>
        <dbReference type="ARBA" id="ARBA00004141"/>
    </source>
</evidence>
<gene>
    <name evidence="7" type="ORF">HNQ59_000009</name>
</gene>
<evidence type="ECO:0000313" key="7">
    <source>
        <dbReference type="EMBL" id="MBB5016747.1"/>
    </source>
</evidence>
<dbReference type="Proteomes" id="UP000575898">
    <property type="component" value="Unassembled WGS sequence"/>
</dbReference>
<dbReference type="PROSITE" id="PS51012">
    <property type="entry name" value="ABC_TM2"/>
    <property type="match status" value="1"/>
</dbReference>
<feature type="transmembrane region" description="Helical" evidence="5">
    <location>
        <begin position="21"/>
        <end position="41"/>
    </location>
</feature>
<dbReference type="PANTHER" id="PTHR43027">
    <property type="entry name" value="DOXORUBICIN RESISTANCE ABC TRANSPORTER PERMEASE PROTEIN DRRC-RELATED"/>
    <property type="match status" value="1"/>
</dbReference>
<comment type="caution">
    <text evidence="7">The sequence shown here is derived from an EMBL/GenBank/DDBJ whole genome shotgun (WGS) entry which is preliminary data.</text>
</comment>
<dbReference type="InterPro" id="IPR052902">
    <property type="entry name" value="ABC-2_transporter"/>
</dbReference>
<dbReference type="Pfam" id="PF12698">
    <property type="entry name" value="ABC2_membrane_3"/>
    <property type="match status" value="1"/>
</dbReference>
<sequence>MNSALFQLMMTQFRQYIREPQILFWSFGFPLLLVWLLGVSFSDNEVKEHTIGVVLPAQSEPAKASIKQWAEQMASTPHSLSTIVNSGEIKRDHLVKVKYRFHYYDNREEVVKALKRGDVQMFVELDASSGKRIYYLDPQNNDAMLTYFFLGDDPTRLTKVVEKNMSVLESPGLRYVDFLVPGLIAMAIMETCLVAVGWTLIEKRATKVTRQMRITPMSRHDFLAAHVLACFVFSFTEILVIYFFAQSYFDVHAQGGMLPFVLLVIAGNLCFAGIAILAASRALKAQTASGLLEVTILFLVIFSGIFFSYKQFPAWMVSVIEVLPLTILVDAMRMVFVEGAGVLDIAKQAAILSLIGIGTFVTGARVFRWY</sequence>
<keyword evidence="3 5" id="KW-1133">Transmembrane helix</keyword>
<dbReference type="InterPro" id="IPR047817">
    <property type="entry name" value="ABC2_TM_bact-type"/>
</dbReference>
<keyword evidence="4 5" id="KW-0472">Membrane</keyword>
<keyword evidence="8" id="KW-1185">Reference proteome</keyword>
<feature type="transmembrane region" description="Helical" evidence="5">
    <location>
        <begin position="291"/>
        <end position="309"/>
    </location>
</feature>
<feature type="transmembrane region" description="Helical" evidence="5">
    <location>
        <begin position="349"/>
        <end position="367"/>
    </location>
</feature>
<dbReference type="RefSeq" id="WP_184033450.1">
    <property type="nucleotide sequence ID" value="NZ_JACHHY010000001.1"/>
</dbReference>
<dbReference type="InterPro" id="IPR013525">
    <property type="entry name" value="ABC2_TM"/>
</dbReference>
<feature type="transmembrane region" description="Helical" evidence="5">
    <location>
        <begin position="315"/>
        <end position="337"/>
    </location>
</feature>
<evidence type="ECO:0000259" key="6">
    <source>
        <dbReference type="PROSITE" id="PS51012"/>
    </source>
</evidence>
<proteinExistence type="predicted"/>
<comment type="subcellular location">
    <subcellularLocation>
        <location evidence="1">Membrane</location>
        <topology evidence="1">Multi-pass membrane protein</topology>
    </subcellularLocation>
</comment>
<organism evidence="7 8">
    <name type="scientific">Chitinivorax tropicus</name>
    <dbReference type="NCBI Taxonomy" id="714531"/>
    <lineage>
        <taxon>Bacteria</taxon>
        <taxon>Pseudomonadati</taxon>
        <taxon>Pseudomonadota</taxon>
        <taxon>Betaproteobacteria</taxon>
        <taxon>Chitinivorax</taxon>
    </lineage>
</organism>
<evidence type="ECO:0000256" key="4">
    <source>
        <dbReference type="ARBA" id="ARBA00023136"/>
    </source>
</evidence>
<dbReference type="AlphaFoldDB" id="A0A840MJ04"/>
<evidence type="ECO:0000256" key="5">
    <source>
        <dbReference type="SAM" id="Phobius"/>
    </source>
</evidence>
<protein>
    <submittedName>
        <fullName evidence="7">ABC-type multidrug transport system permease subunit</fullName>
    </submittedName>
</protein>
<feature type="domain" description="ABC transmembrane type-2" evidence="6">
    <location>
        <begin position="145"/>
        <end position="370"/>
    </location>
</feature>